<protein>
    <recommendedName>
        <fullName evidence="4">Peptidase S1 domain-containing protein</fullName>
    </recommendedName>
</protein>
<keyword evidence="6" id="KW-1185">Reference proteome</keyword>
<dbReference type="InterPro" id="IPR001254">
    <property type="entry name" value="Trypsin_dom"/>
</dbReference>
<dbReference type="Gene3D" id="2.40.10.10">
    <property type="entry name" value="Trypsin-like serine proteases"/>
    <property type="match status" value="3"/>
</dbReference>
<dbReference type="GO" id="GO:0006508">
    <property type="term" value="P:proteolysis"/>
    <property type="evidence" value="ECO:0007669"/>
    <property type="project" value="InterPro"/>
</dbReference>
<keyword evidence="1" id="KW-0732">Signal</keyword>
<dbReference type="SMART" id="SM00020">
    <property type="entry name" value="Tryp_SPc"/>
    <property type="match status" value="1"/>
</dbReference>
<name>A0A8C0GUU2_CHEAB</name>
<evidence type="ECO:0000313" key="6">
    <source>
        <dbReference type="Proteomes" id="UP000694404"/>
    </source>
</evidence>
<dbReference type="CDD" id="cd00190">
    <property type="entry name" value="Tryp_SPc"/>
    <property type="match status" value="1"/>
</dbReference>
<proteinExistence type="predicted"/>
<dbReference type="GeneTree" id="ENSGT01030000234551"/>
<feature type="domain" description="Peptidase S1" evidence="4">
    <location>
        <begin position="22"/>
        <end position="211"/>
    </location>
</feature>
<organism evidence="5 6">
    <name type="scientific">Chelonoidis abingdonii</name>
    <name type="common">Abingdon island giant tortoise</name>
    <name type="synonym">Testudo abingdonii</name>
    <dbReference type="NCBI Taxonomy" id="106734"/>
    <lineage>
        <taxon>Eukaryota</taxon>
        <taxon>Metazoa</taxon>
        <taxon>Chordata</taxon>
        <taxon>Craniata</taxon>
        <taxon>Vertebrata</taxon>
        <taxon>Euteleostomi</taxon>
        <taxon>Archelosauria</taxon>
        <taxon>Testudinata</taxon>
        <taxon>Testudines</taxon>
        <taxon>Cryptodira</taxon>
        <taxon>Durocryptodira</taxon>
        <taxon>Testudinoidea</taxon>
        <taxon>Testudinidae</taxon>
        <taxon>Chelonoidis</taxon>
    </lineage>
</organism>
<evidence type="ECO:0000313" key="5">
    <source>
        <dbReference type="Ensembl" id="ENSCABP00000013635.1"/>
    </source>
</evidence>
<dbReference type="GO" id="GO:0005737">
    <property type="term" value="C:cytoplasm"/>
    <property type="evidence" value="ECO:0007669"/>
    <property type="project" value="TreeGrafter"/>
</dbReference>
<evidence type="ECO:0000256" key="3">
    <source>
        <dbReference type="ARBA" id="ARBA00023157"/>
    </source>
</evidence>
<keyword evidence="3" id="KW-1015">Disulfide bond</keyword>
<dbReference type="SUPFAM" id="SSF50494">
    <property type="entry name" value="Trypsin-like serine proteases"/>
    <property type="match status" value="1"/>
</dbReference>
<evidence type="ECO:0000256" key="2">
    <source>
        <dbReference type="ARBA" id="ARBA00023145"/>
    </source>
</evidence>
<sequence length="220" mass="24284">PVLLPGDNGPLYMNLSSPAGEIVGGREAQPHSRPYMAYLSLWCGHKSSFCRGFLVSENFVLMAAHCNGELGTHSLGNWEHNEQRIPVVTTNNNIMLLQYLQLNGYVRGIPLPLPHQRMRPGTVCSVAGWGRTSAHNQLTSATLQETDVVVMQDAECPRDPDGIYHNYNASTMISFQEKAQGIVSWGSEDGTPPAVYIRVSTYIPWIWATMRRLQQGASGS</sequence>
<dbReference type="PANTHER" id="PTHR24271">
    <property type="entry name" value="KALLIKREIN-RELATED"/>
    <property type="match status" value="1"/>
</dbReference>
<reference evidence="5" key="1">
    <citation type="submission" date="2025-08" db="UniProtKB">
        <authorList>
            <consortium name="Ensembl"/>
        </authorList>
    </citation>
    <scope>IDENTIFICATION</scope>
</reference>
<dbReference type="OMA" id="IPWIRAT"/>
<dbReference type="AlphaFoldDB" id="A0A8C0GUU2"/>
<accession>A0A8C0GUU2</accession>
<reference evidence="5" key="2">
    <citation type="submission" date="2025-09" db="UniProtKB">
        <authorList>
            <consortium name="Ensembl"/>
        </authorList>
    </citation>
    <scope>IDENTIFICATION</scope>
</reference>
<evidence type="ECO:0000259" key="4">
    <source>
        <dbReference type="PROSITE" id="PS50240"/>
    </source>
</evidence>
<dbReference type="InterPro" id="IPR043504">
    <property type="entry name" value="Peptidase_S1_PA_chymotrypsin"/>
</dbReference>
<dbReference type="GO" id="GO:0004252">
    <property type="term" value="F:serine-type endopeptidase activity"/>
    <property type="evidence" value="ECO:0007669"/>
    <property type="project" value="InterPro"/>
</dbReference>
<dbReference type="Pfam" id="PF00089">
    <property type="entry name" value="Trypsin"/>
    <property type="match status" value="1"/>
</dbReference>
<dbReference type="PANTHER" id="PTHR24271:SF81">
    <property type="entry name" value="GRANZYME B"/>
    <property type="match status" value="1"/>
</dbReference>
<dbReference type="InterPro" id="IPR009003">
    <property type="entry name" value="Peptidase_S1_PA"/>
</dbReference>
<dbReference type="PROSITE" id="PS50240">
    <property type="entry name" value="TRYPSIN_DOM"/>
    <property type="match status" value="1"/>
</dbReference>
<keyword evidence="2" id="KW-0865">Zymogen</keyword>
<dbReference type="Proteomes" id="UP000694404">
    <property type="component" value="Unplaced"/>
</dbReference>
<evidence type="ECO:0000256" key="1">
    <source>
        <dbReference type="ARBA" id="ARBA00022729"/>
    </source>
</evidence>
<dbReference type="Ensembl" id="ENSCABT00000014958.1">
    <property type="protein sequence ID" value="ENSCABP00000013635.1"/>
    <property type="gene ID" value="ENSCABG00000010214.1"/>
</dbReference>